<dbReference type="Proteomes" id="UP000596079">
    <property type="component" value="Chromosome"/>
</dbReference>
<gene>
    <name evidence="2" type="ORF">IAQ69_14435</name>
</gene>
<evidence type="ECO:0000256" key="1">
    <source>
        <dbReference type="SAM" id="Phobius"/>
    </source>
</evidence>
<dbReference type="GeneID" id="89664640"/>
<keyword evidence="1" id="KW-0472">Membrane</keyword>
<keyword evidence="1" id="KW-1133">Transmembrane helix</keyword>
<dbReference type="AlphaFoldDB" id="A0A7T8AQL8"/>
<dbReference type="RefSeq" id="WP_166134737.1">
    <property type="nucleotide sequence ID" value="NZ_CP060811.1"/>
</dbReference>
<reference evidence="2 3" key="1">
    <citation type="submission" date="2020-08" db="EMBL/GenBank/DDBJ databases">
        <title>Emergence of ISAba1-mediated novel tet(X) in Acinetobacter variabilis from a chicken farm.</title>
        <authorList>
            <person name="Peng K."/>
            <person name="Li R."/>
        </authorList>
    </citation>
    <scope>NUCLEOTIDE SEQUENCE [LARGE SCALE GENOMIC DNA]</scope>
    <source>
        <strain evidence="2 3">XM9F202-2</strain>
    </source>
</reference>
<evidence type="ECO:0000313" key="2">
    <source>
        <dbReference type="EMBL" id="QQN88003.1"/>
    </source>
</evidence>
<feature type="transmembrane region" description="Helical" evidence="1">
    <location>
        <begin position="175"/>
        <end position="196"/>
    </location>
</feature>
<feature type="transmembrane region" description="Helical" evidence="1">
    <location>
        <begin position="138"/>
        <end position="163"/>
    </location>
</feature>
<feature type="transmembrane region" description="Helical" evidence="1">
    <location>
        <begin position="72"/>
        <end position="89"/>
    </location>
</feature>
<protein>
    <submittedName>
        <fullName evidence="2">Threonine transporter RhtB</fullName>
    </submittedName>
</protein>
<keyword evidence="1" id="KW-0812">Transmembrane</keyword>
<name>A0A7T8AQL8_9GAMM</name>
<proteinExistence type="predicted"/>
<accession>A0A7T8AQL8</accession>
<dbReference type="EMBL" id="CP060811">
    <property type="protein sequence ID" value="QQN88003.1"/>
    <property type="molecule type" value="Genomic_DNA"/>
</dbReference>
<sequence>MIENWLFVFATIAVLMIPGPANALVASSAYQQGTAKTSLYIPVILVGYLYAINGWALLVHLFSPIWPSFQELVHVLSAIGVGWMTFHLFKARQLEQYNQSHPQIRPWQMFKGTLKNPKAALLATGILPLSTWESPSNFVLIFAIFTGIALLVALFWMIFGQAILAGESAKRKADLIYKGSALFLLLCLVPLLINWLE</sequence>
<organism evidence="2 3">
    <name type="scientific">Acinetobacter variabilis</name>
    <dbReference type="NCBI Taxonomy" id="70346"/>
    <lineage>
        <taxon>Bacteria</taxon>
        <taxon>Pseudomonadati</taxon>
        <taxon>Pseudomonadota</taxon>
        <taxon>Gammaproteobacteria</taxon>
        <taxon>Moraxellales</taxon>
        <taxon>Moraxellaceae</taxon>
        <taxon>Acinetobacter</taxon>
    </lineage>
</organism>
<evidence type="ECO:0000313" key="3">
    <source>
        <dbReference type="Proteomes" id="UP000596079"/>
    </source>
</evidence>
<feature type="transmembrane region" description="Helical" evidence="1">
    <location>
        <begin position="39"/>
        <end position="60"/>
    </location>
</feature>